<gene>
    <name evidence="2" type="ORF">PBIL07802_LOCUS27589</name>
</gene>
<evidence type="ECO:0000256" key="1">
    <source>
        <dbReference type="SAM" id="SignalP"/>
    </source>
</evidence>
<name>A0A7S3GG42_9EUKA</name>
<feature type="chain" id="PRO_5030750006" description="EGF-like domain-containing protein" evidence="1">
    <location>
        <begin position="23"/>
        <end position="260"/>
    </location>
</feature>
<dbReference type="EMBL" id="HBIB01042090">
    <property type="protein sequence ID" value="CAE0265253.1"/>
    <property type="molecule type" value="Transcribed_RNA"/>
</dbReference>
<sequence length="260" mass="26829">MSKYTTGVVLVLLFGICAFTKANECTDLADVQYTLSSAMSAATNAIAVASSANATCASAEALTTYTQADVYPAVEANVTALNTSISSDLQLVTDLLTGNVTLAYSSMNSISTVNETAQQLLADSDGLDLDITRVACTESACKAAAAADLAAMRSSYRSFRLAPIEVKTCVSPDHDMCVACSGGGVKVECIDDSSSSVSLTECDGFPEPLVEEVDMPLLSSNSTMKVYGYATEGTCCVDNGGVHTCSCSGGYTGTYCTVPP</sequence>
<reference evidence="2" key="1">
    <citation type="submission" date="2021-01" db="EMBL/GenBank/DDBJ databases">
        <authorList>
            <person name="Corre E."/>
            <person name="Pelletier E."/>
            <person name="Niang G."/>
            <person name="Scheremetjew M."/>
            <person name="Finn R."/>
            <person name="Kale V."/>
            <person name="Holt S."/>
            <person name="Cochrane G."/>
            <person name="Meng A."/>
            <person name="Brown T."/>
            <person name="Cohen L."/>
        </authorList>
    </citation>
    <scope>NUCLEOTIDE SEQUENCE</scope>
    <source>
        <strain evidence="2">NIES-2562</strain>
    </source>
</reference>
<protein>
    <recommendedName>
        <fullName evidence="3">EGF-like domain-containing protein</fullName>
    </recommendedName>
</protein>
<feature type="signal peptide" evidence="1">
    <location>
        <begin position="1"/>
        <end position="22"/>
    </location>
</feature>
<evidence type="ECO:0000313" key="2">
    <source>
        <dbReference type="EMBL" id="CAE0265253.1"/>
    </source>
</evidence>
<dbReference type="AlphaFoldDB" id="A0A7S3GG42"/>
<proteinExistence type="predicted"/>
<keyword evidence="1" id="KW-0732">Signal</keyword>
<organism evidence="2">
    <name type="scientific">Palpitomonas bilix</name>
    <dbReference type="NCBI Taxonomy" id="652834"/>
    <lineage>
        <taxon>Eukaryota</taxon>
        <taxon>Eukaryota incertae sedis</taxon>
    </lineage>
</organism>
<accession>A0A7S3GG42</accession>
<evidence type="ECO:0008006" key="3">
    <source>
        <dbReference type="Google" id="ProtNLM"/>
    </source>
</evidence>